<dbReference type="EMBL" id="JH767209">
    <property type="protein sequence ID" value="EQC27354.1"/>
    <property type="molecule type" value="Genomic_DNA"/>
</dbReference>
<keyword evidence="2" id="KW-1185">Reference proteome</keyword>
<dbReference type="VEuPathDB" id="FungiDB:SDRG_14796"/>
<organism evidence="1 2">
    <name type="scientific">Saprolegnia diclina (strain VS20)</name>
    <dbReference type="NCBI Taxonomy" id="1156394"/>
    <lineage>
        <taxon>Eukaryota</taxon>
        <taxon>Sar</taxon>
        <taxon>Stramenopiles</taxon>
        <taxon>Oomycota</taxon>
        <taxon>Saprolegniomycetes</taxon>
        <taxon>Saprolegniales</taxon>
        <taxon>Saprolegniaceae</taxon>
        <taxon>Saprolegnia</taxon>
    </lineage>
</organism>
<proteinExistence type="predicted"/>
<dbReference type="GeneID" id="19955523"/>
<evidence type="ECO:0000313" key="2">
    <source>
        <dbReference type="Proteomes" id="UP000030762"/>
    </source>
</evidence>
<dbReference type="RefSeq" id="XP_008619173.1">
    <property type="nucleotide sequence ID" value="XM_008620951.1"/>
</dbReference>
<sequence length="258" mass="28470">MSRASTLLRRLAASSERTLGAEHAGTIVIRLNCAIVELLAGNIRAATAQFMALQAVLHDQPRLAGYQHYVDHHLGLAHWVNLQYDDAVAHYLTALTACSNKENAWSLFRVVIAAPPTAVVRDALARIRSYVMSTDDAEAETWPVSCMTCYTPIVGRLVACSACPNGLVAFCSTCLERRPTRLAKFCAHDAEATAFQTTLPPHRYFLEDALLSQTASYADLDAVFGTYEQHCDAYKVSSADRLRRTAIPGYNHCWHPML</sequence>
<dbReference type="AlphaFoldDB" id="T0PPI0"/>
<dbReference type="InParanoid" id="T0PPI0"/>
<evidence type="ECO:0000313" key="1">
    <source>
        <dbReference type="EMBL" id="EQC27354.1"/>
    </source>
</evidence>
<dbReference type="Proteomes" id="UP000030762">
    <property type="component" value="Unassembled WGS sequence"/>
</dbReference>
<gene>
    <name evidence="1" type="ORF">SDRG_14796</name>
</gene>
<reference evidence="1 2" key="1">
    <citation type="submission" date="2012-04" db="EMBL/GenBank/DDBJ databases">
        <title>The Genome Sequence of Saprolegnia declina VS20.</title>
        <authorList>
            <consortium name="The Broad Institute Genome Sequencing Platform"/>
            <person name="Russ C."/>
            <person name="Nusbaum C."/>
            <person name="Tyler B."/>
            <person name="van West P."/>
            <person name="Dieguez-Uribeondo J."/>
            <person name="de Bruijn I."/>
            <person name="Tripathy S."/>
            <person name="Jiang R."/>
            <person name="Young S.K."/>
            <person name="Zeng Q."/>
            <person name="Gargeya S."/>
            <person name="Fitzgerald M."/>
            <person name="Haas B."/>
            <person name="Abouelleil A."/>
            <person name="Alvarado L."/>
            <person name="Arachchi H.M."/>
            <person name="Berlin A."/>
            <person name="Chapman S.B."/>
            <person name="Goldberg J."/>
            <person name="Griggs A."/>
            <person name="Gujja S."/>
            <person name="Hansen M."/>
            <person name="Howarth C."/>
            <person name="Imamovic A."/>
            <person name="Larimer J."/>
            <person name="McCowen C."/>
            <person name="Montmayeur A."/>
            <person name="Murphy C."/>
            <person name="Neiman D."/>
            <person name="Pearson M."/>
            <person name="Priest M."/>
            <person name="Roberts A."/>
            <person name="Saif S."/>
            <person name="Shea T."/>
            <person name="Sisk P."/>
            <person name="Sykes S."/>
            <person name="Wortman J."/>
            <person name="Nusbaum C."/>
            <person name="Birren B."/>
        </authorList>
    </citation>
    <scope>NUCLEOTIDE SEQUENCE [LARGE SCALE GENOMIC DNA]</scope>
    <source>
        <strain evidence="1 2">VS20</strain>
    </source>
</reference>
<name>T0PPI0_SAPDV</name>
<protein>
    <submittedName>
        <fullName evidence="1">Uncharacterized protein</fullName>
    </submittedName>
</protein>
<accession>T0PPI0</accession>